<evidence type="ECO:0000313" key="3">
    <source>
        <dbReference type="Proteomes" id="UP000263377"/>
    </source>
</evidence>
<name>A0A372ZN67_9ACTN</name>
<keyword evidence="1" id="KW-0812">Transmembrane</keyword>
<organism evidence="2 3">
    <name type="scientific">Kitasatospora xanthocidica</name>
    <dbReference type="NCBI Taxonomy" id="83382"/>
    <lineage>
        <taxon>Bacteria</taxon>
        <taxon>Bacillati</taxon>
        <taxon>Actinomycetota</taxon>
        <taxon>Actinomycetes</taxon>
        <taxon>Kitasatosporales</taxon>
        <taxon>Streptomycetaceae</taxon>
        <taxon>Kitasatospora</taxon>
    </lineage>
</organism>
<dbReference type="EMBL" id="QVIG01000001">
    <property type="protein sequence ID" value="RGD57181.1"/>
    <property type="molecule type" value="Genomic_DNA"/>
</dbReference>
<feature type="transmembrane region" description="Helical" evidence="1">
    <location>
        <begin position="192"/>
        <end position="216"/>
    </location>
</feature>
<feature type="transmembrane region" description="Helical" evidence="1">
    <location>
        <begin position="318"/>
        <end position="336"/>
    </location>
</feature>
<keyword evidence="1" id="KW-0472">Membrane</keyword>
<feature type="transmembrane region" description="Helical" evidence="1">
    <location>
        <begin position="276"/>
        <end position="297"/>
    </location>
</feature>
<dbReference type="RefSeq" id="WP_117485991.1">
    <property type="nucleotide sequence ID" value="NZ_QVIG01000001.1"/>
</dbReference>
<feature type="transmembrane region" description="Helical" evidence="1">
    <location>
        <begin position="144"/>
        <end position="172"/>
    </location>
</feature>
<accession>A0A372ZN67</accession>
<protein>
    <submittedName>
        <fullName evidence="2">ABC transporter permease</fullName>
    </submittedName>
</protein>
<comment type="caution">
    <text evidence="2">The sequence shown here is derived from an EMBL/GenBank/DDBJ whole genome shotgun (WGS) entry which is preliminary data.</text>
</comment>
<feature type="transmembrane region" description="Helical" evidence="1">
    <location>
        <begin position="228"/>
        <end position="250"/>
    </location>
</feature>
<keyword evidence="3" id="KW-1185">Reference proteome</keyword>
<dbReference type="Proteomes" id="UP000263377">
    <property type="component" value="Unassembled WGS sequence"/>
</dbReference>
<reference evidence="2 3" key="1">
    <citation type="submission" date="2018-08" db="EMBL/GenBank/DDBJ databases">
        <title>Diversity &amp; Physiological Properties of Lignin-Decomposing Actinobacteria from Soil.</title>
        <authorList>
            <person name="Roh S.G."/>
            <person name="Kim S.B."/>
        </authorList>
    </citation>
    <scope>NUCLEOTIDE SEQUENCE [LARGE SCALE GENOMIC DNA]</scope>
    <source>
        <strain evidence="2 3">MMS17-GH009</strain>
    </source>
</reference>
<sequence>MSERGEGVIERGGRTSTVTAGRAAAAAGVAPGARPVPVGRVYRFELVKLLSQWRIRLLVLACWSAPGLFTAAVAQQGTLPSDTLFGRWMHATGWAGPLVVLGFAGSWALPLLTSVVAGDVFAAEDRLGTWRHLLVTVRSPRRIFAAKALAGATVIVLLTAGLAASSTVGGLAAVGDEPLVGVDGHLLAPSDAAVSVLLAWACALAPTLALAALGLLGSVLLGRSPMGLLVPALAAVAMQLAQLLPLPVALRLALPGYAFVAWNGLFADPGRLDEPLIAVAVALLWAAAATAAAYLLFVRRDFTTGSEDGVGRRTLLAGVLPLAGLLALTTGALAVATPSSGSGITQAKVQQEVATVFAHLYRLQTEQLHRPAVTEADLRATADCRRGDGQVEPEGPGNDWRCVVTWHLPGTDAPGTAVYQLDVASDGRLTADGDGPKEVNGYFLVRTPTGDAPNPLWQFDGQVALLASPTSTTNSTKG</sequence>
<evidence type="ECO:0000256" key="1">
    <source>
        <dbReference type="SAM" id="Phobius"/>
    </source>
</evidence>
<gene>
    <name evidence="2" type="ORF">DR950_04660</name>
</gene>
<dbReference type="AlphaFoldDB" id="A0A372ZN67"/>
<feature type="transmembrane region" description="Helical" evidence="1">
    <location>
        <begin position="53"/>
        <end position="74"/>
    </location>
</feature>
<evidence type="ECO:0000313" key="2">
    <source>
        <dbReference type="EMBL" id="RGD57181.1"/>
    </source>
</evidence>
<keyword evidence="1" id="KW-1133">Transmembrane helix</keyword>
<feature type="transmembrane region" description="Helical" evidence="1">
    <location>
        <begin position="94"/>
        <end position="123"/>
    </location>
</feature>
<proteinExistence type="predicted"/>